<evidence type="ECO:0000256" key="3">
    <source>
        <dbReference type="ARBA" id="ARBA00022448"/>
    </source>
</evidence>
<evidence type="ECO:0000313" key="11">
    <source>
        <dbReference type="Proteomes" id="UP001281614"/>
    </source>
</evidence>
<dbReference type="AlphaFoldDB" id="A0AAD9YBJ9"/>
<evidence type="ECO:0000256" key="2">
    <source>
        <dbReference type="ARBA" id="ARBA00008335"/>
    </source>
</evidence>
<organism evidence="10 11">
    <name type="scientific">Colletotrichum kahawae</name>
    <name type="common">Coffee berry disease fungus</name>
    <dbReference type="NCBI Taxonomy" id="34407"/>
    <lineage>
        <taxon>Eukaryota</taxon>
        <taxon>Fungi</taxon>
        <taxon>Dikarya</taxon>
        <taxon>Ascomycota</taxon>
        <taxon>Pezizomycotina</taxon>
        <taxon>Sordariomycetes</taxon>
        <taxon>Hypocreomycetidae</taxon>
        <taxon>Glomerellales</taxon>
        <taxon>Glomerellaceae</taxon>
        <taxon>Colletotrichum</taxon>
        <taxon>Colletotrichum gloeosporioides species complex</taxon>
    </lineage>
</organism>
<feature type="transmembrane region" description="Helical" evidence="8">
    <location>
        <begin position="218"/>
        <end position="241"/>
    </location>
</feature>
<feature type="transmembrane region" description="Helical" evidence="8">
    <location>
        <begin position="476"/>
        <end position="496"/>
    </location>
</feature>
<evidence type="ECO:0000256" key="8">
    <source>
        <dbReference type="SAM" id="Phobius"/>
    </source>
</evidence>
<dbReference type="FunFam" id="1.20.1250.20:FF:000171">
    <property type="entry name" value="MFS general substrate transporter"/>
    <property type="match status" value="1"/>
</dbReference>
<feature type="region of interest" description="Disordered" evidence="7">
    <location>
        <begin position="38"/>
        <end position="73"/>
    </location>
</feature>
<dbReference type="GO" id="GO:0022857">
    <property type="term" value="F:transmembrane transporter activity"/>
    <property type="evidence" value="ECO:0007669"/>
    <property type="project" value="InterPro"/>
</dbReference>
<keyword evidence="5 8" id="KW-1133">Transmembrane helix</keyword>
<evidence type="ECO:0000256" key="1">
    <source>
        <dbReference type="ARBA" id="ARBA00004141"/>
    </source>
</evidence>
<feature type="compositionally biased region" description="Basic and acidic residues" evidence="7">
    <location>
        <begin position="42"/>
        <end position="52"/>
    </location>
</feature>
<feature type="transmembrane region" description="Helical" evidence="8">
    <location>
        <begin position="566"/>
        <end position="585"/>
    </location>
</feature>
<evidence type="ECO:0000313" key="10">
    <source>
        <dbReference type="EMBL" id="KAK2753633.1"/>
    </source>
</evidence>
<protein>
    <submittedName>
        <fullName evidence="10">Major facilitator superfamily transporter</fullName>
    </submittedName>
</protein>
<feature type="compositionally biased region" description="Acidic residues" evidence="7">
    <location>
        <begin position="53"/>
        <end position="63"/>
    </location>
</feature>
<keyword evidence="11" id="KW-1185">Reference proteome</keyword>
<dbReference type="Gene3D" id="1.20.1250.20">
    <property type="entry name" value="MFS general substrate transporter like domains"/>
    <property type="match status" value="1"/>
</dbReference>
<feature type="transmembrane region" description="Helical" evidence="8">
    <location>
        <begin position="248"/>
        <end position="271"/>
    </location>
</feature>
<feature type="transmembrane region" description="Helical" evidence="8">
    <location>
        <begin position="283"/>
        <end position="305"/>
    </location>
</feature>
<dbReference type="EMBL" id="VYYT01000238">
    <property type="protein sequence ID" value="KAK2753633.1"/>
    <property type="molecule type" value="Genomic_DNA"/>
</dbReference>
<feature type="domain" description="Major facilitator superfamily (MFS) profile" evidence="9">
    <location>
        <begin position="123"/>
        <end position="588"/>
    </location>
</feature>
<dbReference type="PANTHER" id="PTHR23511">
    <property type="entry name" value="SYNAPTIC VESICLE GLYCOPROTEIN 2"/>
    <property type="match status" value="1"/>
</dbReference>
<gene>
    <name evidence="10" type="ORF">CKAH01_17553</name>
</gene>
<dbReference type="InterPro" id="IPR011701">
    <property type="entry name" value="MFS"/>
</dbReference>
<feature type="transmembrane region" description="Helical" evidence="8">
    <location>
        <begin position="390"/>
        <end position="411"/>
    </location>
</feature>
<dbReference type="Pfam" id="PF07690">
    <property type="entry name" value="MFS_1"/>
    <property type="match status" value="1"/>
</dbReference>
<name>A0AAD9YBJ9_COLKA</name>
<feature type="transmembrane region" description="Helical" evidence="8">
    <location>
        <begin position="160"/>
        <end position="179"/>
    </location>
</feature>
<evidence type="ECO:0000259" key="9">
    <source>
        <dbReference type="PROSITE" id="PS50850"/>
    </source>
</evidence>
<dbReference type="GO" id="GO:0016020">
    <property type="term" value="C:membrane"/>
    <property type="evidence" value="ECO:0007669"/>
    <property type="project" value="UniProtKB-SubCell"/>
</dbReference>
<evidence type="ECO:0000256" key="7">
    <source>
        <dbReference type="SAM" id="MobiDB-lite"/>
    </source>
</evidence>
<comment type="subcellular location">
    <subcellularLocation>
        <location evidence="1">Membrane</location>
        <topology evidence="1">Multi-pass membrane protein</topology>
    </subcellularLocation>
</comment>
<evidence type="ECO:0000256" key="5">
    <source>
        <dbReference type="ARBA" id="ARBA00022989"/>
    </source>
</evidence>
<sequence length="593" mass="64685">MALLRTLVRRLLSDQPESVHDYVGVVVPLEEAHRHSHSGRIGRCEFEERPGHEEDDDGDDEDGKDQGESTGMLEMSAAEYTIEGLRKEVRRGGRGMWTEYELKSKLVNKAIQDIGMGRYNWQLFILCGFGWFADNTANIHQGVSLTLPSLSPEFAISEKTVRYTTSSIFLGLCFGSFVWGIGSDVLGRRIAFNMTLLITGVFGILLAFAPSWGWVCFLFASLGFGVGGNLPIDGALFLEFLPDASSSLLTLLSVWWPVGQLSSSLAAWYFIVNWPADQGWRRFVLTIGLVTFIMFVVRFFAFRLFESPKFLLSKGRQAEAVAVVHGIAYRNGAKTWLTEEILDAVVEGVATTDDDGTAASGRGRTAGVLKDRMMSFSADRLRPLFKTRTLGLATAIVWFVWATIGMGYPLFNAFLPQYLSHGGAAPPEDSPDAGATPITPATYRTYAITSAVGVPGSLLAAYLVDHKSPWLGRRGTLASSTLVSAVFLFMFVKFGTSPASQLFFSCVESFSQNIMYGVLYAFTPEIFPAPVRGAGTGVASFLNRAMGLMAPVLAANMPGDGTTTPIYLSGALILAAFVGMCLIPIETRGRQRL</sequence>
<proteinExistence type="inferred from homology"/>
<feature type="transmembrane region" description="Helical" evidence="8">
    <location>
        <begin position="446"/>
        <end position="464"/>
    </location>
</feature>
<dbReference type="PROSITE" id="PS50850">
    <property type="entry name" value="MFS"/>
    <property type="match status" value="1"/>
</dbReference>
<dbReference type="Proteomes" id="UP001281614">
    <property type="component" value="Unassembled WGS sequence"/>
</dbReference>
<comment type="similarity">
    <text evidence="2">Belongs to the major facilitator superfamily.</text>
</comment>
<dbReference type="InterPro" id="IPR020846">
    <property type="entry name" value="MFS_dom"/>
</dbReference>
<comment type="caution">
    <text evidence="10">The sequence shown here is derived from an EMBL/GenBank/DDBJ whole genome shotgun (WGS) entry which is preliminary data.</text>
</comment>
<reference evidence="10" key="1">
    <citation type="submission" date="2023-02" db="EMBL/GenBank/DDBJ databases">
        <title>Colletotrichum kahawae CIFC_Que2 genome sequencing and assembly.</title>
        <authorList>
            <person name="Baroncelli R."/>
        </authorList>
    </citation>
    <scope>NUCLEOTIDE SEQUENCE</scope>
    <source>
        <strain evidence="10">CIFC_Que2</strain>
    </source>
</reference>
<feature type="transmembrane region" description="Helical" evidence="8">
    <location>
        <begin position="191"/>
        <end position="212"/>
    </location>
</feature>
<dbReference type="SUPFAM" id="SSF103473">
    <property type="entry name" value="MFS general substrate transporter"/>
    <property type="match status" value="1"/>
</dbReference>
<keyword evidence="3" id="KW-0813">Transport</keyword>
<dbReference type="InterPro" id="IPR036259">
    <property type="entry name" value="MFS_trans_sf"/>
</dbReference>
<keyword evidence="6 8" id="KW-0472">Membrane</keyword>
<dbReference type="CDD" id="cd17316">
    <property type="entry name" value="MFS_SV2_like"/>
    <property type="match status" value="1"/>
</dbReference>
<keyword evidence="4 8" id="KW-0812">Transmembrane</keyword>
<evidence type="ECO:0000256" key="4">
    <source>
        <dbReference type="ARBA" id="ARBA00022692"/>
    </source>
</evidence>
<accession>A0AAD9YBJ9</accession>
<evidence type="ECO:0000256" key="6">
    <source>
        <dbReference type="ARBA" id="ARBA00023136"/>
    </source>
</evidence>
<dbReference type="PANTHER" id="PTHR23511:SF5">
    <property type="entry name" value="MAJOR FACILITATOR-TYPE TRANSPORTER HXNZ-RELATED"/>
    <property type="match status" value="1"/>
</dbReference>